<evidence type="ECO:0000313" key="3">
    <source>
        <dbReference type="Proteomes" id="UP000615446"/>
    </source>
</evidence>
<proteinExistence type="predicted"/>
<protein>
    <submittedName>
        <fullName evidence="2">Uncharacterized protein</fullName>
    </submittedName>
</protein>
<evidence type="ECO:0000256" key="1">
    <source>
        <dbReference type="SAM" id="Phobius"/>
    </source>
</evidence>
<evidence type="ECO:0000313" key="2">
    <source>
        <dbReference type="EMBL" id="GES96715.1"/>
    </source>
</evidence>
<dbReference type="EMBL" id="BLAL01000252">
    <property type="protein sequence ID" value="GES96715.1"/>
    <property type="molecule type" value="Genomic_DNA"/>
</dbReference>
<dbReference type="AlphaFoldDB" id="A0A8H3M2C9"/>
<dbReference type="Proteomes" id="UP000615446">
    <property type="component" value="Unassembled WGS sequence"/>
</dbReference>
<keyword evidence="1" id="KW-0472">Membrane</keyword>
<comment type="caution">
    <text evidence="2">The sequence shown here is derived from an EMBL/GenBank/DDBJ whole genome shotgun (WGS) entry which is preliminary data.</text>
</comment>
<gene>
    <name evidence="2" type="ORF">RCL2_002333400</name>
</gene>
<sequence>MTLHLRLIYCKSLFTCCGSLFQESSAILEKSPIRAFGTIFGLLSEERAFFIRSSMVKVGGKGGLMIMLLFGQLLIILVSLLKLKLELIIRLFRFLFFEDS</sequence>
<name>A0A8H3M2C9_9GLOM</name>
<reference evidence="2" key="1">
    <citation type="submission" date="2019-10" db="EMBL/GenBank/DDBJ databases">
        <title>Conservation and host-specific expression of non-tandemly repeated heterogenous ribosome RNA gene in arbuscular mycorrhizal fungi.</title>
        <authorList>
            <person name="Maeda T."/>
            <person name="Kobayashi Y."/>
            <person name="Nakagawa T."/>
            <person name="Ezawa T."/>
            <person name="Yamaguchi K."/>
            <person name="Bino T."/>
            <person name="Nishimoto Y."/>
            <person name="Shigenobu S."/>
            <person name="Kawaguchi M."/>
        </authorList>
    </citation>
    <scope>NUCLEOTIDE SEQUENCE</scope>
    <source>
        <strain evidence="2">HR1</strain>
    </source>
</reference>
<keyword evidence="1" id="KW-1133">Transmembrane helix</keyword>
<feature type="transmembrane region" description="Helical" evidence="1">
    <location>
        <begin position="62"/>
        <end position="83"/>
    </location>
</feature>
<keyword evidence="1" id="KW-0812">Transmembrane</keyword>
<organism evidence="2 3">
    <name type="scientific">Rhizophagus clarus</name>
    <dbReference type="NCBI Taxonomy" id="94130"/>
    <lineage>
        <taxon>Eukaryota</taxon>
        <taxon>Fungi</taxon>
        <taxon>Fungi incertae sedis</taxon>
        <taxon>Mucoromycota</taxon>
        <taxon>Glomeromycotina</taxon>
        <taxon>Glomeromycetes</taxon>
        <taxon>Glomerales</taxon>
        <taxon>Glomeraceae</taxon>
        <taxon>Rhizophagus</taxon>
    </lineage>
</organism>
<accession>A0A8H3M2C9</accession>